<protein>
    <submittedName>
        <fullName evidence="3">Uncharacterized protein</fullName>
    </submittedName>
</protein>
<accession>A0A815FMD4</accession>
<feature type="coiled-coil region" evidence="1">
    <location>
        <begin position="222"/>
        <end position="249"/>
    </location>
</feature>
<evidence type="ECO:0000313" key="3">
    <source>
        <dbReference type="EMBL" id="CAF1320901.1"/>
    </source>
</evidence>
<keyword evidence="1" id="KW-0175">Coiled coil</keyword>
<reference evidence="3" key="1">
    <citation type="submission" date="2021-02" db="EMBL/GenBank/DDBJ databases">
        <authorList>
            <person name="Nowell W R."/>
        </authorList>
    </citation>
    <scope>NUCLEOTIDE SEQUENCE</scope>
</reference>
<evidence type="ECO:0000313" key="5">
    <source>
        <dbReference type="Proteomes" id="UP000663829"/>
    </source>
</evidence>
<feature type="region of interest" description="Disordered" evidence="2">
    <location>
        <begin position="36"/>
        <end position="55"/>
    </location>
</feature>
<feature type="coiled-coil region" evidence="1">
    <location>
        <begin position="111"/>
        <end position="138"/>
    </location>
</feature>
<feature type="compositionally biased region" description="Acidic residues" evidence="2">
    <location>
        <begin position="44"/>
        <end position="55"/>
    </location>
</feature>
<feature type="compositionally biased region" description="Polar residues" evidence="2">
    <location>
        <begin position="292"/>
        <end position="310"/>
    </location>
</feature>
<feature type="non-terminal residue" evidence="3">
    <location>
        <position position="1"/>
    </location>
</feature>
<proteinExistence type="predicted"/>
<sequence length="310" mass="36165">SKEDCHISETAYKKQTGSEEVEVQLFYEKDIDDDHMYDRRKGYDDDEWEPSDILLDEPSDMDTEIYDENKQLEADVPLISADLLANTTLDVSDECVKDKKKRKNLSAQGSAKRTTDENTMLKIEVVNLKKELNLHKQKTDQRFQPLEKILRFVLGIDISKFDYAFNEHTKYARKIVRRLGMAENPDLFLSNQQYMKELEDSMKKRDNSLSDETTLSSQLHVVKKSLRQLKQDEKRKRVMQQQRRDLKLLVELRDNPPKFVDDESKSVDEQLKSPSDLTSESNERTMNEKENMTGTVSNETLEDANNLNKG</sequence>
<evidence type="ECO:0000256" key="2">
    <source>
        <dbReference type="SAM" id="MobiDB-lite"/>
    </source>
</evidence>
<evidence type="ECO:0000256" key="1">
    <source>
        <dbReference type="SAM" id="Coils"/>
    </source>
</evidence>
<feature type="region of interest" description="Disordered" evidence="2">
    <location>
        <begin position="257"/>
        <end position="310"/>
    </location>
</feature>
<feature type="compositionally biased region" description="Basic and acidic residues" evidence="2">
    <location>
        <begin position="257"/>
        <end position="271"/>
    </location>
</feature>
<evidence type="ECO:0000313" key="4">
    <source>
        <dbReference type="EMBL" id="CAF4166438.1"/>
    </source>
</evidence>
<keyword evidence="5" id="KW-1185">Reference proteome</keyword>
<gene>
    <name evidence="3" type="ORF">GPM918_LOCUS29467</name>
    <name evidence="4" type="ORF">SRO942_LOCUS30046</name>
</gene>
<name>A0A815FMD4_9BILA</name>
<dbReference type="EMBL" id="CAJOBC010047554">
    <property type="protein sequence ID" value="CAF4166438.1"/>
    <property type="molecule type" value="Genomic_DNA"/>
</dbReference>
<dbReference type="Proteomes" id="UP000663829">
    <property type="component" value="Unassembled WGS sequence"/>
</dbReference>
<dbReference type="AlphaFoldDB" id="A0A815FMD4"/>
<feature type="compositionally biased region" description="Basic and acidic residues" evidence="2">
    <location>
        <begin position="281"/>
        <end position="291"/>
    </location>
</feature>
<dbReference type="EMBL" id="CAJNOQ010013395">
    <property type="protein sequence ID" value="CAF1320901.1"/>
    <property type="molecule type" value="Genomic_DNA"/>
</dbReference>
<dbReference type="Proteomes" id="UP000681722">
    <property type="component" value="Unassembled WGS sequence"/>
</dbReference>
<organism evidence="3 5">
    <name type="scientific">Didymodactylos carnosus</name>
    <dbReference type="NCBI Taxonomy" id="1234261"/>
    <lineage>
        <taxon>Eukaryota</taxon>
        <taxon>Metazoa</taxon>
        <taxon>Spiralia</taxon>
        <taxon>Gnathifera</taxon>
        <taxon>Rotifera</taxon>
        <taxon>Eurotatoria</taxon>
        <taxon>Bdelloidea</taxon>
        <taxon>Philodinida</taxon>
        <taxon>Philodinidae</taxon>
        <taxon>Didymodactylos</taxon>
    </lineage>
</organism>
<dbReference type="OrthoDB" id="10060950at2759"/>
<comment type="caution">
    <text evidence="3">The sequence shown here is derived from an EMBL/GenBank/DDBJ whole genome shotgun (WGS) entry which is preliminary data.</text>
</comment>